<evidence type="ECO:0000313" key="2">
    <source>
        <dbReference type="EMBL" id="PYI32911.1"/>
    </source>
</evidence>
<name>A0A2V5IA31_9EURO</name>
<dbReference type="SUPFAM" id="SSF56300">
    <property type="entry name" value="Metallo-dependent phosphatases"/>
    <property type="match status" value="1"/>
</dbReference>
<sequence>MFQKVRALFSPPSSSCSFQVLSDLHLEINQQYLSYEIPACADHLILAGDIGRLADYEHYRAFLQRHTDRFQVVLLILGNHEFYNMSFASGLAKARQLEQEPCLHGRLIVLHRNRYDVPGSRVSVLGCTLWSHVPDDARAIVQAKIQDFRKIPGWTVDAHNAAHAADLAWLQTEIQSIRRENRGQPSARSLLVLTHHAPSLNGTSAPQHALNPWRFAFGTEILAKTSEGVSVWVFGHTHHSTEFKAGSVRVVSNQRGYVLPWSNPTAEANFDVRRVIRIS</sequence>
<protein>
    <submittedName>
        <fullName evidence="2">Calcineurin-like phosphoesterase</fullName>
    </submittedName>
</protein>
<dbReference type="PANTHER" id="PTHR37844">
    <property type="entry name" value="SER/THR PROTEIN PHOSPHATASE SUPERFAMILY (AFU_ORTHOLOGUE AFUA_1G14840)"/>
    <property type="match status" value="1"/>
</dbReference>
<dbReference type="Gene3D" id="3.60.21.10">
    <property type="match status" value="1"/>
</dbReference>
<reference evidence="2 3" key="1">
    <citation type="submission" date="2018-02" db="EMBL/GenBank/DDBJ databases">
        <title>The genomes of Aspergillus section Nigri reveals drivers in fungal speciation.</title>
        <authorList>
            <consortium name="DOE Joint Genome Institute"/>
            <person name="Vesth T.C."/>
            <person name="Nybo J."/>
            <person name="Theobald S."/>
            <person name="Brandl J."/>
            <person name="Frisvad J.C."/>
            <person name="Nielsen K.F."/>
            <person name="Lyhne E.K."/>
            <person name="Kogle M.E."/>
            <person name="Kuo A."/>
            <person name="Riley R."/>
            <person name="Clum A."/>
            <person name="Nolan M."/>
            <person name="Lipzen A."/>
            <person name="Salamov A."/>
            <person name="Henrissat B."/>
            <person name="Wiebenga A."/>
            <person name="De vries R.P."/>
            <person name="Grigoriev I.V."/>
            <person name="Mortensen U.H."/>
            <person name="Andersen M.R."/>
            <person name="Baker S.E."/>
        </authorList>
    </citation>
    <scope>NUCLEOTIDE SEQUENCE [LARGE SCALE GENOMIC DNA]</scope>
    <source>
        <strain evidence="2 3">CBS 114.80</strain>
    </source>
</reference>
<dbReference type="Pfam" id="PF00149">
    <property type="entry name" value="Metallophos"/>
    <property type="match status" value="1"/>
</dbReference>
<gene>
    <name evidence="2" type="ORF">BP00DRAFT_434958</name>
</gene>
<accession>A0A2V5IA31</accession>
<evidence type="ECO:0000313" key="3">
    <source>
        <dbReference type="Proteomes" id="UP000248817"/>
    </source>
</evidence>
<dbReference type="InterPro" id="IPR029052">
    <property type="entry name" value="Metallo-depent_PP-like"/>
</dbReference>
<dbReference type="PANTHER" id="PTHR37844:SF2">
    <property type="entry name" value="SER_THR PROTEIN PHOSPHATASE SUPERFAMILY (AFU_ORTHOLOGUE AFUA_1G14840)"/>
    <property type="match status" value="1"/>
</dbReference>
<dbReference type="EMBL" id="KZ825488">
    <property type="protein sequence ID" value="PYI32911.1"/>
    <property type="molecule type" value="Genomic_DNA"/>
</dbReference>
<keyword evidence="3" id="KW-1185">Reference proteome</keyword>
<proteinExistence type="predicted"/>
<organism evidence="2 3">
    <name type="scientific">Aspergillus indologenus CBS 114.80</name>
    <dbReference type="NCBI Taxonomy" id="1450541"/>
    <lineage>
        <taxon>Eukaryota</taxon>
        <taxon>Fungi</taxon>
        <taxon>Dikarya</taxon>
        <taxon>Ascomycota</taxon>
        <taxon>Pezizomycotina</taxon>
        <taxon>Eurotiomycetes</taxon>
        <taxon>Eurotiomycetidae</taxon>
        <taxon>Eurotiales</taxon>
        <taxon>Aspergillaceae</taxon>
        <taxon>Aspergillus</taxon>
        <taxon>Aspergillus subgen. Circumdati</taxon>
    </lineage>
</organism>
<dbReference type="InterPro" id="IPR004843">
    <property type="entry name" value="Calcineurin-like_PHP"/>
</dbReference>
<dbReference type="AlphaFoldDB" id="A0A2V5IA31"/>
<evidence type="ECO:0000259" key="1">
    <source>
        <dbReference type="Pfam" id="PF00149"/>
    </source>
</evidence>
<dbReference type="GO" id="GO:0016787">
    <property type="term" value="F:hydrolase activity"/>
    <property type="evidence" value="ECO:0007669"/>
    <property type="project" value="InterPro"/>
</dbReference>
<dbReference type="Proteomes" id="UP000248817">
    <property type="component" value="Unassembled WGS sequence"/>
</dbReference>
<feature type="domain" description="Calcineurin-like phosphoesterase" evidence="1">
    <location>
        <begin position="20"/>
        <end position="239"/>
    </location>
</feature>